<evidence type="ECO:0000313" key="2">
    <source>
        <dbReference type="Proteomes" id="UP000265703"/>
    </source>
</evidence>
<comment type="caution">
    <text evidence="1">The sequence shown here is derived from an EMBL/GenBank/DDBJ whole genome shotgun (WGS) entry which is preliminary data.</text>
</comment>
<dbReference type="EMBL" id="QKYT01001685">
    <property type="protein sequence ID" value="RIA79008.1"/>
    <property type="molecule type" value="Genomic_DNA"/>
</dbReference>
<protein>
    <submittedName>
        <fullName evidence="1">Uncharacterized protein</fullName>
    </submittedName>
</protein>
<proteinExistence type="predicted"/>
<dbReference type="AlphaFoldDB" id="A0A397RZ84"/>
<organism evidence="1 2">
    <name type="scientific">Glomus cerebriforme</name>
    <dbReference type="NCBI Taxonomy" id="658196"/>
    <lineage>
        <taxon>Eukaryota</taxon>
        <taxon>Fungi</taxon>
        <taxon>Fungi incertae sedis</taxon>
        <taxon>Mucoromycota</taxon>
        <taxon>Glomeromycotina</taxon>
        <taxon>Glomeromycetes</taxon>
        <taxon>Glomerales</taxon>
        <taxon>Glomeraceae</taxon>
        <taxon>Glomus</taxon>
    </lineage>
</organism>
<dbReference type="OrthoDB" id="2433525at2759"/>
<evidence type="ECO:0000313" key="1">
    <source>
        <dbReference type="EMBL" id="RIA79008.1"/>
    </source>
</evidence>
<sequence length="116" mass="13467">MNQYLQLLNENTTNHEPISPTPVIDRNDNYAQEIIQTPSDESTTNYEPITPASVINRNYNQGQEAISTFNDDRLSLQFFKDEILKVVKQENQNLKNEILQVVTRQEISNLTRNNQD</sequence>
<name>A0A397RZ84_9GLOM</name>
<keyword evidence="2" id="KW-1185">Reference proteome</keyword>
<dbReference type="Proteomes" id="UP000265703">
    <property type="component" value="Unassembled WGS sequence"/>
</dbReference>
<gene>
    <name evidence="1" type="ORF">C1645_841798</name>
</gene>
<accession>A0A397RZ84</accession>
<reference evidence="1 2" key="1">
    <citation type="submission" date="2018-06" db="EMBL/GenBank/DDBJ databases">
        <title>Comparative genomics reveals the genomic features of Rhizophagus irregularis, R. cerebriforme, R. diaphanum and Gigaspora rosea, and their symbiotic lifestyle signature.</title>
        <authorList>
            <person name="Morin E."/>
            <person name="San Clemente H."/>
            <person name="Chen E.C.H."/>
            <person name="De La Providencia I."/>
            <person name="Hainaut M."/>
            <person name="Kuo A."/>
            <person name="Kohler A."/>
            <person name="Murat C."/>
            <person name="Tang N."/>
            <person name="Roy S."/>
            <person name="Loubradou J."/>
            <person name="Henrissat B."/>
            <person name="Grigoriev I.V."/>
            <person name="Corradi N."/>
            <person name="Roux C."/>
            <person name="Martin F.M."/>
        </authorList>
    </citation>
    <scope>NUCLEOTIDE SEQUENCE [LARGE SCALE GENOMIC DNA]</scope>
    <source>
        <strain evidence="1 2">DAOM 227022</strain>
    </source>
</reference>